<evidence type="ECO:0000256" key="2">
    <source>
        <dbReference type="SAM" id="SignalP"/>
    </source>
</evidence>
<dbReference type="InterPro" id="IPR043751">
    <property type="entry name" value="DUF5696"/>
</dbReference>
<proteinExistence type="predicted"/>
<organism evidence="3 4">
    <name type="scientific">Cohnella herbarum</name>
    <dbReference type="NCBI Taxonomy" id="2728023"/>
    <lineage>
        <taxon>Bacteria</taxon>
        <taxon>Bacillati</taxon>
        <taxon>Bacillota</taxon>
        <taxon>Bacilli</taxon>
        <taxon>Bacillales</taxon>
        <taxon>Paenibacillaceae</taxon>
        <taxon>Cohnella</taxon>
    </lineage>
</organism>
<evidence type="ECO:0000313" key="3">
    <source>
        <dbReference type="EMBL" id="QJD87843.1"/>
    </source>
</evidence>
<dbReference type="KEGG" id="cheb:HH215_34715"/>
<feature type="compositionally biased region" description="Basic and acidic residues" evidence="1">
    <location>
        <begin position="55"/>
        <end position="65"/>
    </location>
</feature>
<gene>
    <name evidence="3" type="ORF">HH215_34715</name>
</gene>
<dbReference type="Proteomes" id="UP000502248">
    <property type="component" value="Chromosome"/>
</dbReference>
<evidence type="ECO:0000313" key="4">
    <source>
        <dbReference type="Proteomes" id="UP000502248"/>
    </source>
</evidence>
<reference evidence="3 4" key="1">
    <citation type="submission" date="2020-04" db="EMBL/GenBank/DDBJ databases">
        <title>Genome sequencing of novel species.</title>
        <authorList>
            <person name="Heo J."/>
            <person name="Kim S.-J."/>
            <person name="Kim J.-S."/>
            <person name="Hong S.-B."/>
            <person name="Kwon S.-W."/>
        </authorList>
    </citation>
    <scope>NUCLEOTIDE SEQUENCE [LARGE SCALE GENOMIC DNA]</scope>
    <source>
        <strain evidence="3 4">MFER-1</strain>
    </source>
</reference>
<dbReference type="Pfam" id="PF18952">
    <property type="entry name" value="DUF5696"/>
    <property type="match status" value="1"/>
</dbReference>
<dbReference type="RefSeq" id="WP_169284085.1">
    <property type="nucleotide sequence ID" value="NZ_CP051680.1"/>
</dbReference>
<name>A0A7Z2VQY5_9BACL</name>
<dbReference type="AlphaFoldDB" id="A0A7Z2VQY5"/>
<feature type="chain" id="PRO_5031258719" evidence="2">
    <location>
        <begin position="27"/>
        <end position="866"/>
    </location>
</feature>
<evidence type="ECO:0000256" key="1">
    <source>
        <dbReference type="SAM" id="MobiDB-lite"/>
    </source>
</evidence>
<accession>A0A7Z2VQY5</accession>
<keyword evidence="2" id="KW-0732">Signal</keyword>
<protein>
    <submittedName>
        <fullName evidence="3">Uncharacterized protein</fullName>
    </submittedName>
</protein>
<dbReference type="EMBL" id="CP051680">
    <property type="protein sequence ID" value="QJD87843.1"/>
    <property type="molecule type" value="Genomic_DNA"/>
</dbReference>
<sequence>MRKGIWIALAAALALAIAAVPVALQANGSKTELRADAAVATGASDGSTAKPKAGTGEEARAEAGEVRALAKPTPIKGMELVAQTERLALYFNKATTEIAVQDLAADETWYSNPSDRAEDPLAEALNKARLGAQLLFSYYSRTGSDGTMDNFTDSIAKSQFEYEVADGAVTVRYKVGDLSAAFAAPKRFGKQRFEEEILQAIADEKQRATVKQSYRFVKDAGYYEMWGNLTRDLRNDMFDWLTASGYTEDDYNRDNADNGILIAPKASFEASIRYSLDGDALVATVPLQSVKYSDDFPLNKLAVLPYFGAAGTKAEGYMFVPDGSGALIRLNNGKTTTQALELPLYGLDEALDEKNRGVIGENAQLPVFGLAQGHAAMLGIISKGDAIASVVADISGKTHSYNHIGASFTTLSRDIVRLEGNGIESLMSVFPKRMHEGDVEIRYLFLSGEAANYSGMAEAYRRYLNGSREPLSSDPSREAPMFVELIGAVKKRTSFLGIPYRKTIAMTSFGEAETIVRELKEAGVESIKLRYVGWMNGGVHQKLPSSVEPVKALGGKRGLNKLIAFLKEENVDFYPDVSFLSFYDGGIRLGKMPNASQFITQQTAEKYPFNLPIGWRSSANQTAYYITTPTRLASIVTNFADDYGEYGLKGLSVADLGNQVHADYNKRNMVDRQEAGDMIAGEVEKLAGRFPDLLASGGNANALPYIRNAVNVPLTSSRFQLTDESVPFYSMIAHGYADYAGTPGNVSMEGDWSDYKLKLLETGANPSFQWSYESPSGLKNTEYNGYYASLYSDWLQEAAGLYKEVSGFLGEVRSLPMTRHEKLADGVYRTTYGDSRSVTVNYNDATFTADGAAIEPKGYRIGGIAR</sequence>
<feature type="region of interest" description="Disordered" evidence="1">
    <location>
        <begin position="39"/>
        <end position="65"/>
    </location>
</feature>
<feature type="signal peptide" evidence="2">
    <location>
        <begin position="1"/>
        <end position="26"/>
    </location>
</feature>
<keyword evidence="4" id="KW-1185">Reference proteome</keyword>